<dbReference type="OrthoDB" id="6287175at2759"/>
<proteinExistence type="predicted"/>
<dbReference type="Proteomes" id="UP000748531">
    <property type="component" value="Unassembled WGS sequence"/>
</dbReference>
<sequence length="323" mass="34937">LFISKQTPNHCDAFNFQASQNTPSNLSHLEPVKLDERKEVHVGSLGLGTALAVAYDLYNDPTLASQMASHIYSPQLSGFISLSAIKSPSVHGTQYSVPHVRTVSTNESHQQYTLFPTQSSSVSSYLNSWNSQQSDAYLTPIAVSSTQFSAPNNTKPFAITADGNKFRIANFQLQRPAEGSNMIYVDCAPHVSSISSNMDSSSAVATVSTLTSSFSTTATPTNVTSSSPLATPPSSMPRCSAPVVSVSAVSTDIVPNYSLTQASTSITSIHEGKTPSDTTYSADDSLYEISEEEMREIDASVKMFHFCRFLVYTVWNALIHIDF</sequence>
<evidence type="ECO:0000313" key="3">
    <source>
        <dbReference type="Proteomes" id="UP000748531"/>
    </source>
</evidence>
<protein>
    <submittedName>
        <fullName evidence="2">Uncharacterized protein</fullName>
    </submittedName>
</protein>
<comment type="caution">
    <text evidence="2">The sequence shown here is derived from an EMBL/GenBank/DDBJ whole genome shotgun (WGS) entry which is preliminary data.</text>
</comment>
<accession>A0A8J4WU20</accession>
<dbReference type="EMBL" id="LUCH01006974">
    <property type="protein sequence ID" value="KAF5396982.1"/>
    <property type="molecule type" value="Genomic_DNA"/>
</dbReference>
<evidence type="ECO:0000256" key="1">
    <source>
        <dbReference type="SAM" id="MobiDB-lite"/>
    </source>
</evidence>
<keyword evidence="3" id="KW-1185">Reference proteome</keyword>
<reference evidence="2" key="1">
    <citation type="submission" date="2019-05" db="EMBL/GenBank/DDBJ databases">
        <title>Annotation for the trematode Paragonimus heterotremus.</title>
        <authorList>
            <person name="Choi Y.-J."/>
        </authorList>
    </citation>
    <scope>NUCLEOTIDE SEQUENCE</scope>
    <source>
        <strain evidence="2">LC</strain>
    </source>
</reference>
<evidence type="ECO:0000313" key="2">
    <source>
        <dbReference type="EMBL" id="KAF5396982.1"/>
    </source>
</evidence>
<feature type="region of interest" description="Disordered" evidence="1">
    <location>
        <begin position="215"/>
        <end position="234"/>
    </location>
</feature>
<dbReference type="AlphaFoldDB" id="A0A8J4WU20"/>
<feature type="non-terminal residue" evidence="2">
    <location>
        <position position="1"/>
    </location>
</feature>
<organism evidence="2 3">
    <name type="scientific">Paragonimus heterotremus</name>
    <dbReference type="NCBI Taxonomy" id="100268"/>
    <lineage>
        <taxon>Eukaryota</taxon>
        <taxon>Metazoa</taxon>
        <taxon>Spiralia</taxon>
        <taxon>Lophotrochozoa</taxon>
        <taxon>Platyhelminthes</taxon>
        <taxon>Trematoda</taxon>
        <taxon>Digenea</taxon>
        <taxon>Plagiorchiida</taxon>
        <taxon>Troglotremata</taxon>
        <taxon>Troglotrematidae</taxon>
        <taxon>Paragonimus</taxon>
    </lineage>
</organism>
<name>A0A8J4WU20_9TREM</name>
<feature type="compositionally biased region" description="Low complexity" evidence="1">
    <location>
        <begin position="215"/>
        <end position="229"/>
    </location>
</feature>
<gene>
    <name evidence="2" type="ORF">PHET_09849</name>
</gene>